<dbReference type="Pfam" id="PF05769">
    <property type="entry name" value="SIKE"/>
    <property type="match status" value="1"/>
</dbReference>
<name>A0AAV7ZVS9_9EUKA</name>
<dbReference type="Proteomes" id="UP001146793">
    <property type="component" value="Unassembled WGS sequence"/>
</dbReference>
<evidence type="ECO:0000313" key="6">
    <source>
        <dbReference type="Proteomes" id="UP001146793"/>
    </source>
</evidence>
<dbReference type="InterPro" id="IPR008555">
    <property type="entry name" value="SIKE"/>
</dbReference>
<organism evidence="5 6">
    <name type="scientific">Anaeramoeba flamelloides</name>
    <dbReference type="NCBI Taxonomy" id="1746091"/>
    <lineage>
        <taxon>Eukaryota</taxon>
        <taxon>Metamonada</taxon>
        <taxon>Anaeramoebidae</taxon>
        <taxon>Anaeramoeba</taxon>
    </lineage>
</organism>
<sequence length="185" mass="21811">MIQIEEILDNLVSQTTEIHGSTQTYNTLTDSLIQQMNDICGKVDPKESKNQTKKKEMDQKTNHRNTNEQDLEIDLREYQKSLDLIMHKHRELLESNKNKHKSEIEQYSLKLEKLKEDNTLLKQDNQYLRKNIQGIVKVMKQISEIPDEELNKSMSEISQLKKQNKILRDLLQIPQNENPKNGKKN</sequence>
<comment type="similarity">
    <text evidence="1">Belongs to the SIKE family.</text>
</comment>
<evidence type="ECO:0000313" key="5">
    <source>
        <dbReference type="EMBL" id="KAJ3445693.1"/>
    </source>
</evidence>
<feature type="coiled-coil region" evidence="3">
    <location>
        <begin position="90"/>
        <end position="170"/>
    </location>
</feature>
<gene>
    <name evidence="5" type="ORF">M0812_11580</name>
</gene>
<evidence type="ECO:0000256" key="4">
    <source>
        <dbReference type="SAM" id="MobiDB-lite"/>
    </source>
</evidence>
<dbReference type="PANTHER" id="PTHR12186:SF2">
    <property type="entry name" value="FGFR1 ONCOGENE PARTNER 2 HOMOLOG"/>
    <property type="match status" value="1"/>
</dbReference>
<dbReference type="AlphaFoldDB" id="A0AAV7ZVS9"/>
<evidence type="ECO:0000256" key="1">
    <source>
        <dbReference type="ARBA" id="ARBA00005537"/>
    </source>
</evidence>
<feature type="region of interest" description="Disordered" evidence="4">
    <location>
        <begin position="42"/>
        <end position="69"/>
    </location>
</feature>
<comment type="caution">
    <text evidence="5">The sequence shown here is derived from an EMBL/GenBank/DDBJ whole genome shotgun (WGS) entry which is preliminary data.</text>
</comment>
<dbReference type="EMBL" id="JANTQA010000023">
    <property type="protein sequence ID" value="KAJ3445693.1"/>
    <property type="molecule type" value="Genomic_DNA"/>
</dbReference>
<dbReference type="PANTHER" id="PTHR12186">
    <property type="entry name" value="SIKE FAMILY MEMBER"/>
    <property type="match status" value="1"/>
</dbReference>
<keyword evidence="2 3" id="KW-0175">Coiled coil</keyword>
<accession>A0AAV7ZVS9</accession>
<protein>
    <submittedName>
        <fullName evidence="5">Fgfr1 oncogene partner 2</fullName>
    </submittedName>
</protein>
<evidence type="ECO:0000256" key="3">
    <source>
        <dbReference type="SAM" id="Coils"/>
    </source>
</evidence>
<reference evidence="5" key="1">
    <citation type="submission" date="2022-08" db="EMBL/GenBank/DDBJ databases">
        <title>Novel sulphate-reducing endosymbionts in the free-living metamonad Anaeramoeba.</title>
        <authorList>
            <person name="Jerlstrom-Hultqvist J."/>
            <person name="Cepicka I."/>
            <person name="Gallot-Lavallee L."/>
            <person name="Salas-Leiva D."/>
            <person name="Curtis B.A."/>
            <person name="Zahonova K."/>
            <person name="Pipaliya S."/>
            <person name="Dacks J."/>
            <person name="Roger A.J."/>
        </authorList>
    </citation>
    <scope>NUCLEOTIDE SEQUENCE</scope>
    <source>
        <strain evidence="5">Busselton2</strain>
    </source>
</reference>
<evidence type="ECO:0000256" key="2">
    <source>
        <dbReference type="ARBA" id="ARBA00023054"/>
    </source>
</evidence>
<proteinExistence type="inferred from homology"/>